<dbReference type="AlphaFoldDB" id="A0A6C7E1F5"/>
<dbReference type="RefSeq" id="WP_015439620.1">
    <property type="nucleotide sequence ID" value="NC_020520.1"/>
</dbReference>
<gene>
    <name evidence="1" type="ORF">YM304_00580</name>
</gene>
<accession>A0A6C7E1F5</accession>
<dbReference type="EMBL" id="AP012057">
    <property type="protein sequence ID" value="BAN00372.1"/>
    <property type="molecule type" value="Genomic_DNA"/>
</dbReference>
<organism evidence="1 2">
    <name type="scientific">Ilumatobacter coccineus (strain NBRC 103263 / KCTC 29153 / YM16-304)</name>
    <dbReference type="NCBI Taxonomy" id="1313172"/>
    <lineage>
        <taxon>Bacteria</taxon>
        <taxon>Bacillati</taxon>
        <taxon>Actinomycetota</taxon>
        <taxon>Acidimicrobiia</taxon>
        <taxon>Acidimicrobiales</taxon>
        <taxon>Ilumatobacteraceae</taxon>
        <taxon>Ilumatobacter</taxon>
    </lineage>
</organism>
<evidence type="ECO:0000313" key="1">
    <source>
        <dbReference type="EMBL" id="BAN00372.1"/>
    </source>
</evidence>
<keyword evidence="2" id="KW-1185">Reference proteome</keyword>
<protein>
    <submittedName>
        <fullName evidence="1">Uncharacterized protein</fullName>
    </submittedName>
</protein>
<reference evidence="1 2" key="1">
    <citation type="journal article" date="2013" name="Int. J. Syst. Evol. Microbiol.">
        <title>Ilumatobacter nonamiense sp. nov. and Ilumatobacter coccineum sp. nov., isolated from seashore sand.</title>
        <authorList>
            <person name="Matsumoto A."/>
            <person name="Kasai H."/>
            <person name="Matsuo Y."/>
            <person name="Shizuri Y."/>
            <person name="Ichikawa N."/>
            <person name="Fujita N."/>
            <person name="Omura S."/>
            <person name="Takahashi Y."/>
        </authorList>
    </citation>
    <scope>NUCLEOTIDE SEQUENCE [LARGE SCALE GENOMIC DNA]</scope>
    <source>
        <strain evidence="2">NBRC 103263 / KCTC 29153 / YM16-304</strain>
    </source>
</reference>
<name>A0A6C7E1F5_ILUCY</name>
<sequence length="61" mass="6194">MSEPSGGGPDASADLLGLTDAADRLDGLAEMADVMGDAAGADRFRDAAARARLRAMSILDD</sequence>
<dbReference type="Proteomes" id="UP000011863">
    <property type="component" value="Chromosome"/>
</dbReference>
<dbReference type="KEGG" id="aym:YM304_00580"/>
<proteinExistence type="predicted"/>
<evidence type="ECO:0000313" key="2">
    <source>
        <dbReference type="Proteomes" id="UP000011863"/>
    </source>
</evidence>